<evidence type="ECO:0000313" key="1">
    <source>
        <dbReference type="EMBL" id="SVD97606.1"/>
    </source>
</evidence>
<protein>
    <recommendedName>
        <fullName evidence="2">Cadherin domain-containing protein</fullName>
    </recommendedName>
</protein>
<feature type="non-terminal residue" evidence="1">
    <location>
        <position position="245"/>
    </location>
</feature>
<name>A0A382ZPS7_9ZZZZ</name>
<proteinExistence type="predicted"/>
<reference evidence="1" key="1">
    <citation type="submission" date="2018-05" db="EMBL/GenBank/DDBJ databases">
        <authorList>
            <person name="Lanie J.A."/>
            <person name="Ng W.-L."/>
            <person name="Kazmierczak K.M."/>
            <person name="Andrzejewski T.M."/>
            <person name="Davidsen T.M."/>
            <person name="Wayne K.J."/>
            <person name="Tettelin H."/>
            <person name="Glass J.I."/>
            <person name="Rusch D."/>
            <person name="Podicherti R."/>
            <person name="Tsui H.-C.T."/>
            <person name="Winkler M.E."/>
        </authorList>
    </citation>
    <scope>NUCLEOTIDE SEQUENCE</scope>
</reference>
<evidence type="ECO:0008006" key="2">
    <source>
        <dbReference type="Google" id="ProtNLM"/>
    </source>
</evidence>
<gene>
    <name evidence="1" type="ORF">METZ01_LOCUS450460</name>
</gene>
<accession>A0A382ZPS7</accession>
<sequence length="245" mass="25551">MVDDNLTVTITPVDGPPSVVNEIADVVVNEDAIDTTLDLTTTFNDVDDDNASISIDAVSSDDSLVTVTMIGNLLTLDYQPDRHGVAVVTVTATSDGKTVEDNVVVTVSPVDDPPVLANAMVDFAVTEDAPDMLIDLANVFNDIDDDNASITKVALSSDSTLVTAKVSGDLLTLDYQPDKYGSAVINVTATSNGVAVDDNVTVTVISVDDSPIVANPISDITVAEDAANMSIDLTNVFDDVDNDNG</sequence>
<dbReference type="AlphaFoldDB" id="A0A382ZPS7"/>
<dbReference type="EMBL" id="UINC01185746">
    <property type="protein sequence ID" value="SVD97606.1"/>
    <property type="molecule type" value="Genomic_DNA"/>
</dbReference>
<organism evidence="1">
    <name type="scientific">marine metagenome</name>
    <dbReference type="NCBI Taxonomy" id="408172"/>
    <lineage>
        <taxon>unclassified sequences</taxon>
        <taxon>metagenomes</taxon>
        <taxon>ecological metagenomes</taxon>
    </lineage>
</organism>